<evidence type="ECO:0000259" key="2">
    <source>
        <dbReference type="PROSITE" id="PS50104"/>
    </source>
</evidence>
<dbReference type="Pfam" id="PF01582">
    <property type="entry name" value="TIR"/>
    <property type="match status" value="1"/>
</dbReference>
<feature type="region of interest" description="Disordered" evidence="1">
    <location>
        <begin position="405"/>
        <end position="432"/>
    </location>
</feature>
<protein>
    <recommendedName>
        <fullName evidence="2">TIR domain-containing protein</fullName>
    </recommendedName>
</protein>
<dbReference type="GO" id="GO:0005886">
    <property type="term" value="C:plasma membrane"/>
    <property type="evidence" value="ECO:0007669"/>
    <property type="project" value="TreeGrafter"/>
</dbReference>
<dbReference type="Gene3D" id="3.40.50.10140">
    <property type="entry name" value="Toll/interleukin-1 receptor homology (TIR) domain"/>
    <property type="match status" value="1"/>
</dbReference>
<dbReference type="InterPro" id="IPR035897">
    <property type="entry name" value="Toll_tir_struct_dom_sf"/>
</dbReference>
<dbReference type="AlphaFoldDB" id="A0AAW0TMC9"/>
<dbReference type="InterPro" id="IPR011029">
    <property type="entry name" value="DEATH-like_dom_sf"/>
</dbReference>
<dbReference type="PROSITE" id="PS50104">
    <property type="entry name" value="TIR"/>
    <property type="match status" value="1"/>
</dbReference>
<feature type="compositionally biased region" description="Low complexity" evidence="1">
    <location>
        <begin position="367"/>
        <end position="378"/>
    </location>
</feature>
<feature type="region of interest" description="Disordered" evidence="1">
    <location>
        <begin position="485"/>
        <end position="527"/>
    </location>
</feature>
<gene>
    <name evidence="3" type="ORF">O3P69_020016</name>
</gene>
<sequence length="527" mass="58627">MSIHRGEVAEAPVRILSPSTRKHMACRLDSRKILLASQGIHRFSQPKNRYQSAITWNIKAVEKGNCHMIPHGKARDMWLYQLYINTVVCHALLWGIIGNFGDWRGVAEQAELDVGSISSGKISPTEHCLHLLGQKGSLMGQLWNYLEAMDRFDVIDDTRDMIYADYDKCMKEGGGALTALPPPMDQLVTDVAAYDDNILTVDDRKNLSLGLGLQQYTALVLFADEDIDFVQEMVEKLEGEYGLKLCLKDRDLIGGLQFESDSIVRLIIERCMRVIVILSPEFLASNANKFFVLFAHALSIDQRRRIVIPCLYKPCTKPPVISFCHSLDYYRAKGYWNYWEKLRDSLTYQPNVSSRIESGVRIRELSGSSTSSQMSSTSLNIVTTPSPSQSPSFFSKFLRRSDARGKAKNGSAALKDSSNQVGKDEADQLGSNEKDFIDTNGFLCSSAIPIQNIQQRPVLQLSTSSTSGESSDYTSVFEALPDVPTTSPCASPMSTTSSAALLLPDDSTSTSRPSRILEKIFKGRKKA</sequence>
<evidence type="ECO:0000313" key="4">
    <source>
        <dbReference type="Proteomes" id="UP001487740"/>
    </source>
</evidence>
<proteinExistence type="predicted"/>
<dbReference type="Proteomes" id="UP001487740">
    <property type="component" value="Unassembled WGS sequence"/>
</dbReference>
<dbReference type="PANTHER" id="PTHR15079:SF3">
    <property type="entry name" value="MYELOID DIFFERENTIATION PRIMARY RESPONSE PROTEIN MYD88"/>
    <property type="match status" value="1"/>
</dbReference>
<dbReference type="GO" id="GO:0008063">
    <property type="term" value="P:Toll signaling pathway"/>
    <property type="evidence" value="ECO:0007669"/>
    <property type="project" value="TreeGrafter"/>
</dbReference>
<dbReference type="EMBL" id="JARAKH010000029">
    <property type="protein sequence ID" value="KAK8387802.1"/>
    <property type="molecule type" value="Genomic_DNA"/>
</dbReference>
<dbReference type="GO" id="GO:0043123">
    <property type="term" value="P:positive regulation of canonical NF-kappaB signal transduction"/>
    <property type="evidence" value="ECO:0007669"/>
    <property type="project" value="InterPro"/>
</dbReference>
<accession>A0AAW0TMC9</accession>
<dbReference type="InterPro" id="IPR017281">
    <property type="entry name" value="Myelin_different_resp_MyD88"/>
</dbReference>
<comment type="caution">
    <text evidence="3">The sequence shown here is derived from an EMBL/GenBank/DDBJ whole genome shotgun (WGS) entry which is preliminary data.</text>
</comment>
<dbReference type="InterPro" id="IPR000157">
    <property type="entry name" value="TIR_dom"/>
</dbReference>
<dbReference type="PANTHER" id="PTHR15079">
    <property type="entry name" value="MYD88"/>
    <property type="match status" value="1"/>
</dbReference>
<dbReference type="SUPFAM" id="SSF52200">
    <property type="entry name" value="Toll/Interleukin receptor TIR domain"/>
    <property type="match status" value="1"/>
</dbReference>
<dbReference type="GO" id="GO:0050830">
    <property type="term" value="P:defense response to Gram-positive bacterium"/>
    <property type="evidence" value="ECO:0007669"/>
    <property type="project" value="TreeGrafter"/>
</dbReference>
<keyword evidence="4" id="KW-1185">Reference proteome</keyword>
<organism evidence="3 4">
    <name type="scientific">Scylla paramamosain</name>
    <name type="common">Mud crab</name>
    <dbReference type="NCBI Taxonomy" id="85552"/>
    <lineage>
        <taxon>Eukaryota</taxon>
        <taxon>Metazoa</taxon>
        <taxon>Ecdysozoa</taxon>
        <taxon>Arthropoda</taxon>
        <taxon>Crustacea</taxon>
        <taxon>Multicrustacea</taxon>
        <taxon>Malacostraca</taxon>
        <taxon>Eumalacostraca</taxon>
        <taxon>Eucarida</taxon>
        <taxon>Decapoda</taxon>
        <taxon>Pleocyemata</taxon>
        <taxon>Brachyura</taxon>
        <taxon>Eubrachyura</taxon>
        <taxon>Portunoidea</taxon>
        <taxon>Portunidae</taxon>
        <taxon>Portuninae</taxon>
        <taxon>Scylla</taxon>
    </lineage>
</organism>
<dbReference type="GO" id="GO:0002755">
    <property type="term" value="P:MyD88-dependent toll-like receptor signaling pathway"/>
    <property type="evidence" value="ECO:0007669"/>
    <property type="project" value="InterPro"/>
</dbReference>
<name>A0AAW0TMC9_SCYPA</name>
<dbReference type="GO" id="GO:0070976">
    <property type="term" value="F:TIR domain binding"/>
    <property type="evidence" value="ECO:0007669"/>
    <property type="project" value="InterPro"/>
</dbReference>
<dbReference type="GO" id="GO:0035325">
    <property type="term" value="F:Toll-like receptor binding"/>
    <property type="evidence" value="ECO:0007669"/>
    <property type="project" value="TreeGrafter"/>
</dbReference>
<evidence type="ECO:0000256" key="1">
    <source>
        <dbReference type="SAM" id="MobiDB-lite"/>
    </source>
</evidence>
<feature type="compositionally biased region" description="Polar residues" evidence="1">
    <location>
        <begin position="485"/>
        <end position="499"/>
    </location>
</feature>
<dbReference type="GO" id="GO:0034142">
    <property type="term" value="P:toll-like receptor 4 signaling pathway"/>
    <property type="evidence" value="ECO:0007669"/>
    <property type="project" value="TreeGrafter"/>
</dbReference>
<dbReference type="SUPFAM" id="SSF47986">
    <property type="entry name" value="DEATH domain"/>
    <property type="match status" value="1"/>
</dbReference>
<reference evidence="3 4" key="1">
    <citation type="submission" date="2023-03" db="EMBL/GenBank/DDBJ databases">
        <title>High-quality genome of Scylla paramamosain provides insights in environmental adaptation.</title>
        <authorList>
            <person name="Zhang L."/>
        </authorList>
    </citation>
    <scope>NUCLEOTIDE SEQUENCE [LARGE SCALE GENOMIC DNA]</scope>
    <source>
        <strain evidence="3">LZ_2023a</strain>
        <tissue evidence="3">Muscle</tissue>
    </source>
</reference>
<dbReference type="SMART" id="SM00255">
    <property type="entry name" value="TIR"/>
    <property type="match status" value="1"/>
</dbReference>
<feature type="region of interest" description="Disordered" evidence="1">
    <location>
        <begin position="367"/>
        <end position="392"/>
    </location>
</feature>
<feature type="compositionally biased region" description="Basic and acidic residues" evidence="1">
    <location>
        <begin position="422"/>
        <end position="432"/>
    </location>
</feature>
<evidence type="ECO:0000313" key="3">
    <source>
        <dbReference type="EMBL" id="KAK8387802.1"/>
    </source>
</evidence>
<feature type="domain" description="TIR" evidence="2">
    <location>
        <begin position="214"/>
        <end position="346"/>
    </location>
</feature>
<dbReference type="GO" id="GO:0045087">
    <property type="term" value="P:innate immune response"/>
    <property type="evidence" value="ECO:0007669"/>
    <property type="project" value="TreeGrafter"/>
</dbReference>
<dbReference type="Gene3D" id="1.10.533.10">
    <property type="entry name" value="Death Domain, Fas"/>
    <property type="match status" value="1"/>
</dbReference>